<feature type="transmembrane region" description="Helical" evidence="1">
    <location>
        <begin position="155"/>
        <end position="180"/>
    </location>
</feature>
<keyword evidence="1" id="KW-1133">Transmembrane helix</keyword>
<dbReference type="InterPro" id="IPR007404">
    <property type="entry name" value="YdjM-like"/>
</dbReference>
<dbReference type="Proteomes" id="UP000229897">
    <property type="component" value="Chromosome"/>
</dbReference>
<proteinExistence type="predicted"/>
<keyword evidence="1" id="KW-0812">Transmembrane</keyword>
<reference evidence="2" key="1">
    <citation type="submission" date="2017-10" db="EMBL/GenBank/DDBJ databases">
        <title>Massilia psychrophilum sp. nov., a novel purple-pigmented bacterium isolated from Tianshan glacier, Xinjiang Municipality, China.</title>
        <authorList>
            <person name="Wang H."/>
        </authorList>
    </citation>
    <scope>NUCLEOTIDE SEQUENCE [LARGE SCALE GENOMIC DNA]</scope>
    <source>
        <strain evidence="2">B2</strain>
    </source>
</reference>
<keyword evidence="1" id="KW-0472">Membrane</keyword>
<feature type="transmembrane region" description="Helical" evidence="1">
    <location>
        <begin position="121"/>
        <end position="143"/>
    </location>
</feature>
<dbReference type="Pfam" id="PF04307">
    <property type="entry name" value="YdjM"/>
    <property type="match status" value="1"/>
</dbReference>
<accession>A0A2D2DDX6</accession>
<dbReference type="AlphaFoldDB" id="A0A2D2DDX6"/>
<protein>
    <recommendedName>
        <fullName evidence="4">Metal-dependent hydrolase</fullName>
    </recommendedName>
</protein>
<organism evidence="2 3">
    <name type="scientific">Massilia violaceinigra</name>
    <dbReference type="NCBI Taxonomy" id="2045208"/>
    <lineage>
        <taxon>Bacteria</taxon>
        <taxon>Pseudomonadati</taxon>
        <taxon>Pseudomonadota</taxon>
        <taxon>Betaproteobacteria</taxon>
        <taxon>Burkholderiales</taxon>
        <taxon>Oxalobacteraceae</taxon>
        <taxon>Telluria group</taxon>
        <taxon>Massilia</taxon>
    </lineage>
</organism>
<dbReference type="KEGG" id="mass:CR152_00705"/>
<keyword evidence="3" id="KW-1185">Reference proteome</keyword>
<sequence>MTSGNHATAYAAVHRPEHRPCPGRLDLGRYQYHRAGHRRHHLRPPVRARCDQAAGVRRLAVRRLGRAIPAGLGLRGAVLGRHLVGRGGFAGAPVSSLIGHAAAGATVFLAHAPGAAPRSRLALVLLVSLALLPDLDYLPFWLFGIDSEPRWSHSLLFGLGASLLAWLALRGALPFAALALAACSHPLLDLLVGVHPVPLFWPLPLAQVESPIGLLPSAGRLSFTNIYLWRNLLIECLVLLPPCALIVALARRVAWRRIAVASLVAGPCWALATVWSLRIHG</sequence>
<evidence type="ECO:0000256" key="1">
    <source>
        <dbReference type="SAM" id="Phobius"/>
    </source>
</evidence>
<evidence type="ECO:0008006" key="4">
    <source>
        <dbReference type="Google" id="ProtNLM"/>
    </source>
</evidence>
<dbReference type="EMBL" id="CP024608">
    <property type="protein sequence ID" value="ATQ73190.1"/>
    <property type="molecule type" value="Genomic_DNA"/>
</dbReference>
<evidence type="ECO:0000313" key="2">
    <source>
        <dbReference type="EMBL" id="ATQ73190.1"/>
    </source>
</evidence>
<gene>
    <name evidence="2" type="ORF">CR152_00705</name>
</gene>
<evidence type="ECO:0000313" key="3">
    <source>
        <dbReference type="Proteomes" id="UP000229897"/>
    </source>
</evidence>
<name>A0A2D2DDX6_9BURK</name>
<feature type="transmembrane region" description="Helical" evidence="1">
    <location>
        <begin position="257"/>
        <end position="277"/>
    </location>
</feature>
<feature type="transmembrane region" description="Helical" evidence="1">
    <location>
        <begin position="226"/>
        <end position="250"/>
    </location>
</feature>
<feature type="transmembrane region" description="Helical" evidence="1">
    <location>
        <begin position="90"/>
        <end position="109"/>
    </location>
</feature>